<sequence length="449" mass="51741">MNRYFLFLITVLLVIGANAQQILPEVERARVVDEILQERFNTLLPELMDTAEIDMWIVISREYNEDPVLRTMLPSTWLNARRRTILLFCRNKAKNTIEKLAVARYNVGENIESAWDKEKEPDQWKRLVQLITERNPEKIGLNFSKDFNIADGLDKTDYEEFMQNLPKKLQSKVVSAEQLAVRWIETRTEREMIIYDQLVDITHDIIAEAFSEKVITPGITTTTEVEWWMRQKVTDLGLETWFHPTVDVQRTSEELVSHLYSFSGRPDDMVIVPGDLLHCDFGITYLRLNTDCQELAYVLRPEEESAPDYLIQGLRDGNRVQDFLTQNMVAGRTGNEILAKSLQEAKAAGLRPSIYTHPLGLYGHSAGTTIGMWDSQGGVMKDDGESYPLNPNTVYAIELNTTITIPEWKRDIRIMLEEAGFFGEDSFRYVNGRQTELLLIPRIKEQQGN</sequence>
<dbReference type="InterPro" id="IPR000994">
    <property type="entry name" value="Pept_M24"/>
</dbReference>
<proteinExistence type="predicted"/>
<dbReference type="AlphaFoldDB" id="A0A5B7SNS2"/>
<dbReference type="RefSeq" id="WP_138852523.1">
    <property type="nucleotide sequence ID" value="NZ_CP040710.1"/>
</dbReference>
<dbReference type="SUPFAM" id="SSF55920">
    <property type="entry name" value="Creatinase/aminopeptidase"/>
    <property type="match status" value="1"/>
</dbReference>
<keyword evidence="2" id="KW-0031">Aminopeptidase</keyword>
<evidence type="ECO:0000313" key="2">
    <source>
        <dbReference type="EMBL" id="QCX00177.1"/>
    </source>
</evidence>
<feature type="domain" description="Peptidase M24" evidence="1">
    <location>
        <begin position="200"/>
        <end position="414"/>
    </location>
</feature>
<organism evidence="2 3">
    <name type="scientific">Aggregatimonas sangjinii</name>
    <dbReference type="NCBI Taxonomy" id="2583587"/>
    <lineage>
        <taxon>Bacteria</taxon>
        <taxon>Pseudomonadati</taxon>
        <taxon>Bacteroidota</taxon>
        <taxon>Flavobacteriia</taxon>
        <taxon>Flavobacteriales</taxon>
        <taxon>Flavobacteriaceae</taxon>
        <taxon>Aggregatimonas</taxon>
    </lineage>
</organism>
<name>A0A5B7SNS2_9FLAO</name>
<gene>
    <name evidence="2" type="ORF">FGM00_08675</name>
</gene>
<dbReference type="InterPro" id="IPR036005">
    <property type="entry name" value="Creatinase/aminopeptidase-like"/>
</dbReference>
<dbReference type="KEGG" id="asag:FGM00_08675"/>
<dbReference type="Pfam" id="PF00557">
    <property type="entry name" value="Peptidase_M24"/>
    <property type="match status" value="1"/>
</dbReference>
<dbReference type="Gene3D" id="3.90.230.10">
    <property type="entry name" value="Creatinase/methionine aminopeptidase superfamily"/>
    <property type="match status" value="1"/>
</dbReference>
<dbReference type="GO" id="GO:0004177">
    <property type="term" value="F:aminopeptidase activity"/>
    <property type="evidence" value="ECO:0007669"/>
    <property type="project" value="UniProtKB-KW"/>
</dbReference>
<reference evidence="2 3" key="1">
    <citation type="submission" date="2019-05" db="EMBL/GenBank/DDBJ databases">
        <title>Genome sequencing of F202Z8.</title>
        <authorList>
            <person name="Kwon Y.M."/>
        </authorList>
    </citation>
    <scope>NUCLEOTIDE SEQUENCE [LARGE SCALE GENOMIC DNA]</scope>
    <source>
        <strain evidence="2 3">F202Z8</strain>
    </source>
</reference>
<keyword evidence="3" id="KW-1185">Reference proteome</keyword>
<keyword evidence="2" id="KW-0378">Hydrolase</keyword>
<dbReference type="OrthoDB" id="9765815at2"/>
<accession>A0A5B7SNS2</accession>
<dbReference type="EMBL" id="CP040710">
    <property type="protein sequence ID" value="QCX00177.1"/>
    <property type="molecule type" value="Genomic_DNA"/>
</dbReference>
<keyword evidence="2" id="KW-0645">Protease</keyword>
<evidence type="ECO:0000259" key="1">
    <source>
        <dbReference type="Pfam" id="PF00557"/>
    </source>
</evidence>
<dbReference type="Proteomes" id="UP000310017">
    <property type="component" value="Chromosome"/>
</dbReference>
<evidence type="ECO:0000313" key="3">
    <source>
        <dbReference type="Proteomes" id="UP000310017"/>
    </source>
</evidence>
<protein>
    <submittedName>
        <fullName evidence="2">Aminopeptidase P family protein</fullName>
    </submittedName>
</protein>